<dbReference type="GO" id="GO:0005737">
    <property type="term" value="C:cytoplasm"/>
    <property type="evidence" value="ECO:0007669"/>
    <property type="project" value="InterPro"/>
</dbReference>
<proteinExistence type="inferred from homology"/>
<keyword evidence="12" id="KW-0472">Membrane</keyword>
<keyword evidence="11" id="KW-0560">Oxidoreductase</keyword>
<dbReference type="PANTHER" id="PTHR48109:SF4">
    <property type="entry name" value="DIHYDROOROTATE DEHYDROGENASE (QUINONE), MITOCHONDRIAL"/>
    <property type="match status" value="1"/>
</dbReference>
<comment type="subcellular location">
    <subcellularLocation>
        <location evidence="3">Membrane</location>
    </subcellularLocation>
</comment>
<dbReference type="InterPro" id="IPR012135">
    <property type="entry name" value="Dihydroorotate_DH_1_2"/>
</dbReference>
<dbReference type="Proteomes" id="UP000231901">
    <property type="component" value="Chromosome"/>
</dbReference>
<organism evidence="16 17">
    <name type="scientific">Dickeya fangzhongdai</name>
    <dbReference type="NCBI Taxonomy" id="1778540"/>
    <lineage>
        <taxon>Bacteria</taxon>
        <taxon>Pseudomonadati</taxon>
        <taxon>Pseudomonadota</taxon>
        <taxon>Gammaproteobacteria</taxon>
        <taxon>Enterobacterales</taxon>
        <taxon>Pectobacteriaceae</taxon>
        <taxon>Dickeya</taxon>
    </lineage>
</organism>
<evidence type="ECO:0000256" key="13">
    <source>
        <dbReference type="ARBA" id="ARBA00048639"/>
    </source>
</evidence>
<evidence type="ECO:0000256" key="10">
    <source>
        <dbReference type="ARBA" id="ARBA00022975"/>
    </source>
</evidence>
<comment type="cofactor">
    <cofactor evidence="1">
        <name>FMN</name>
        <dbReference type="ChEBI" id="CHEBI:58210"/>
    </cofactor>
</comment>
<dbReference type="EC" id="1.3.5.2" evidence="6 14"/>
<reference evidence="17" key="1">
    <citation type="journal article" date="2018" name="Genome Announc.">
        <title>Complete genome sequence of a Dickeya fangzhongdai type strain causing bleeding canker of pear tree trunks.</title>
        <authorList>
            <person name="Zhao Y."/>
            <person name="Tian Y."/>
            <person name="Li X."/>
            <person name="Hu B."/>
        </authorList>
    </citation>
    <scope>NUCLEOTIDE SEQUENCE [LARGE SCALE GENOMIC DNA]</scope>
    <source>
        <strain evidence="17">DSM 101947</strain>
    </source>
</reference>
<evidence type="ECO:0000256" key="12">
    <source>
        <dbReference type="ARBA" id="ARBA00023136"/>
    </source>
</evidence>
<evidence type="ECO:0000256" key="6">
    <source>
        <dbReference type="ARBA" id="ARBA00012791"/>
    </source>
</evidence>
<dbReference type="NCBIfam" id="NF003645">
    <property type="entry name" value="PRK05286.1-2"/>
    <property type="match status" value="1"/>
</dbReference>
<dbReference type="InterPro" id="IPR005719">
    <property type="entry name" value="Dihydroorotate_DH_2"/>
</dbReference>
<evidence type="ECO:0000313" key="17">
    <source>
        <dbReference type="Proteomes" id="UP000231901"/>
    </source>
</evidence>
<dbReference type="InterPro" id="IPR013785">
    <property type="entry name" value="Aldolase_TIM"/>
</dbReference>
<evidence type="ECO:0000256" key="9">
    <source>
        <dbReference type="ARBA" id="ARBA00022643"/>
    </source>
</evidence>
<dbReference type="InterPro" id="IPR001295">
    <property type="entry name" value="Dihydroorotate_DH_CS"/>
</dbReference>
<dbReference type="GO" id="GO:0106430">
    <property type="term" value="F:dihydroorotate dehydrogenase (quinone) activity"/>
    <property type="evidence" value="ECO:0007669"/>
    <property type="project" value="UniProtKB-EC"/>
</dbReference>
<evidence type="ECO:0000313" key="16">
    <source>
        <dbReference type="EMBL" id="ATZ95806.1"/>
    </source>
</evidence>
<dbReference type="InterPro" id="IPR050074">
    <property type="entry name" value="DHO_dehydrogenase"/>
</dbReference>
<feature type="domain" description="Dihydroorotate dehydrogenase catalytic" evidence="15">
    <location>
        <begin position="51"/>
        <end position="337"/>
    </location>
</feature>
<evidence type="ECO:0000256" key="14">
    <source>
        <dbReference type="NCBIfam" id="TIGR01036"/>
    </source>
</evidence>
<evidence type="ECO:0000256" key="5">
    <source>
        <dbReference type="ARBA" id="ARBA00005359"/>
    </source>
</evidence>
<comment type="function">
    <text evidence="2">Catalyzes the conversion of dihydroorotate to orotate with quinone as electron acceptor.</text>
</comment>
<dbReference type="KEGG" id="dfn:CVE23_18625"/>
<dbReference type="SUPFAM" id="SSF51395">
    <property type="entry name" value="FMN-linked oxidoreductases"/>
    <property type="match status" value="1"/>
</dbReference>
<evidence type="ECO:0000256" key="8">
    <source>
        <dbReference type="ARBA" id="ARBA00022630"/>
    </source>
</evidence>
<keyword evidence="17" id="KW-1185">Reference proteome</keyword>
<dbReference type="InterPro" id="IPR005720">
    <property type="entry name" value="Dihydroorotate_DH_cat"/>
</dbReference>
<dbReference type="CDD" id="cd04738">
    <property type="entry name" value="DHOD_2_like"/>
    <property type="match status" value="1"/>
</dbReference>
<gene>
    <name evidence="16" type="ORF">CVE23_18625</name>
</gene>
<dbReference type="PROSITE" id="PS00911">
    <property type="entry name" value="DHODEHASE_1"/>
    <property type="match status" value="1"/>
</dbReference>
<dbReference type="AlphaFoldDB" id="A0A2K8QQR1"/>
<dbReference type="GO" id="GO:0006207">
    <property type="term" value="P:'de novo' pyrimidine nucleobase biosynthetic process"/>
    <property type="evidence" value="ECO:0007669"/>
    <property type="project" value="UniProtKB-UniRule"/>
</dbReference>
<evidence type="ECO:0000256" key="2">
    <source>
        <dbReference type="ARBA" id="ARBA00003125"/>
    </source>
</evidence>
<comment type="pathway">
    <text evidence="4">Pyrimidine metabolism; UMP biosynthesis via de novo pathway; orotate from (S)-dihydroorotate (quinone route): step 1/1.</text>
</comment>
<accession>A0A2K8QQR1</accession>
<dbReference type="UniPathway" id="UPA00070">
    <property type="reaction ID" value="UER00946"/>
</dbReference>
<keyword evidence="10" id="KW-0665">Pyrimidine biosynthesis</keyword>
<keyword evidence="8" id="KW-0285">Flavoprotein</keyword>
<evidence type="ECO:0000256" key="1">
    <source>
        <dbReference type="ARBA" id="ARBA00001917"/>
    </source>
</evidence>
<dbReference type="GO" id="GO:0016020">
    <property type="term" value="C:membrane"/>
    <property type="evidence" value="ECO:0007669"/>
    <property type="project" value="UniProtKB-SubCell"/>
</dbReference>
<dbReference type="Gene3D" id="3.20.20.70">
    <property type="entry name" value="Aldolase class I"/>
    <property type="match status" value="1"/>
</dbReference>
<name>A0A2K8QQR1_9GAMM</name>
<evidence type="ECO:0000256" key="3">
    <source>
        <dbReference type="ARBA" id="ARBA00004370"/>
    </source>
</evidence>
<dbReference type="EMBL" id="CP025003">
    <property type="protein sequence ID" value="ATZ95806.1"/>
    <property type="molecule type" value="Genomic_DNA"/>
</dbReference>
<dbReference type="Pfam" id="PF01180">
    <property type="entry name" value="DHO_dh"/>
    <property type="match status" value="1"/>
</dbReference>
<comment type="catalytic activity">
    <reaction evidence="13">
        <text>(S)-dihydroorotate + a quinone = orotate + a quinol</text>
        <dbReference type="Rhea" id="RHEA:30187"/>
        <dbReference type="ChEBI" id="CHEBI:24646"/>
        <dbReference type="ChEBI" id="CHEBI:30839"/>
        <dbReference type="ChEBI" id="CHEBI:30864"/>
        <dbReference type="ChEBI" id="CHEBI:132124"/>
        <dbReference type="EC" id="1.3.5.2"/>
    </reaction>
</comment>
<protein>
    <recommendedName>
        <fullName evidence="7 14">Dihydroorotate dehydrogenase (quinone)</fullName>
        <ecNumber evidence="6 14">1.3.5.2</ecNumber>
    </recommendedName>
</protein>
<dbReference type="NCBIfam" id="TIGR01036">
    <property type="entry name" value="pyrD_sub2"/>
    <property type="match status" value="1"/>
</dbReference>
<evidence type="ECO:0000256" key="11">
    <source>
        <dbReference type="ARBA" id="ARBA00023002"/>
    </source>
</evidence>
<evidence type="ECO:0000256" key="4">
    <source>
        <dbReference type="ARBA" id="ARBA00005161"/>
    </source>
</evidence>
<sequence>MTEHLHRLITHVLRRLPPEFAHRCAINGLRYAPRIRAGTLSAELTAGMSQPLLGRHFSHPIGLAAGFDKDAQAVNALAALGFSFVEAGAVTPLPQPGNPKPRLFRFPKQQSLINQYGFNSRGLDYVAANLAQVRRDTPVGINIGKNKHSDDPLQDYATCASRLMEQVDFITLNFSSPNTPGLRSLVDEKHLRPVLATVQSLRQASSAPARILFKLSPDMEHSAVRDLIELLIEHQVDGIIVSNTTTQRESIDHPQARSLGGGLSGLALKKLSEQMLERVYPLAKNRLAIIASGGLFTGQDIYDRIIRGADLVQILTSFVYHGPGIIYTMLRQLREIMDQQGIRHLSSIKGSYYE</sequence>
<dbReference type="GO" id="GO:0044205">
    <property type="term" value="P:'de novo' UMP biosynthetic process"/>
    <property type="evidence" value="ECO:0007669"/>
    <property type="project" value="UniProtKB-UniPathway"/>
</dbReference>
<evidence type="ECO:0000256" key="7">
    <source>
        <dbReference type="ARBA" id="ARBA00018366"/>
    </source>
</evidence>
<dbReference type="NCBIfam" id="NF003652">
    <property type="entry name" value="PRK05286.2-5"/>
    <property type="match status" value="1"/>
</dbReference>
<dbReference type="PIRSF" id="PIRSF000164">
    <property type="entry name" value="DHO_oxidase"/>
    <property type="match status" value="1"/>
</dbReference>
<keyword evidence="9" id="KW-0288">FMN</keyword>
<dbReference type="GeneID" id="66566331"/>
<dbReference type="PANTHER" id="PTHR48109">
    <property type="entry name" value="DIHYDROOROTATE DEHYDROGENASE (QUINONE), MITOCHONDRIAL-RELATED"/>
    <property type="match status" value="1"/>
</dbReference>
<comment type="similarity">
    <text evidence="5">Belongs to the dihydroorotate dehydrogenase family. Type 2 subfamily.</text>
</comment>
<evidence type="ECO:0000259" key="15">
    <source>
        <dbReference type="Pfam" id="PF01180"/>
    </source>
</evidence>
<dbReference type="RefSeq" id="WP_100850135.1">
    <property type="nucleotide sequence ID" value="NZ_BMJF01000019.1"/>
</dbReference>